<dbReference type="Gene3D" id="3.30.420.40">
    <property type="match status" value="1"/>
</dbReference>
<feature type="non-terminal residue" evidence="1">
    <location>
        <position position="1"/>
    </location>
</feature>
<reference evidence="1 2" key="1">
    <citation type="submission" date="2020-04" db="EMBL/GenBank/DDBJ databases">
        <title>Metagenomic profiling of ammonia- and methane-oxidizing microorganisms in a Dutch drinking water treatment plant.</title>
        <authorList>
            <person name="Poghosyan L."/>
            <person name="Leucker S."/>
        </authorList>
    </citation>
    <scope>NUCLEOTIDE SEQUENCE [LARGE SCALE GENOMIC DNA]</scope>
    <source>
        <strain evidence="1">S-RSF-IL-03</strain>
    </source>
</reference>
<dbReference type="InterPro" id="IPR043129">
    <property type="entry name" value="ATPase_NBD"/>
</dbReference>
<evidence type="ECO:0000313" key="1">
    <source>
        <dbReference type="EMBL" id="NOT32883.1"/>
    </source>
</evidence>
<protein>
    <submittedName>
        <fullName evidence="1">ROK family protein</fullName>
    </submittedName>
</protein>
<dbReference type="CDD" id="cd23763">
    <property type="entry name" value="ASKHA_ATPase_ROK"/>
    <property type="match status" value="1"/>
</dbReference>
<organism evidence="1 2">
    <name type="scientific">Eiseniibacteriota bacterium</name>
    <dbReference type="NCBI Taxonomy" id="2212470"/>
    <lineage>
        <taxon>Bacteria</taxon>
        <taxon>Candidatus Eiseniibacteriota</taxon>
    </lineage>
</organism>
<dbReference type="SUPFAM" id="SSF53067">
    <property type="entry name" value="Actin-like ATPase domain"/>
    <property type="match status" value="1"/>
</dbReference>
<name>A0A849SH50_UNCEI</name>
<proteinExistence type="predicted"/>
<comment type="caution">
    <text evidence="1">The sequence shown here is derived from an EMBL/GenBank/DDBJ whole genome shotgun (WGS) entry which is preliminary data.</text>
</comment>
<dbReference type="EMBL" id="JABFRW010000019">
    <property type="protein sequence ID" value="NOT32883.1"/>
    <property type="molecule type" value="Genomic_DNA"/>
</dbReference>
<dbReference type="Pfam" id="PF00480">
    <property type="entry name" value="ROK"/>
    <property type="match status" value="1"/>
</dbReference>
<accession>A0A849SH50</accession>
<dbReference type="Proteomes" id="UP000580839">
    <property type="component" value="Unassembled WGS sequence"/>
</dbReference>
<dbReference type="AlphaFoldDB" id="A0A849SH50"/>
<dbReference type="InterPro" id="IPR000600">
    <property type="entry name" value="ROK"/>
</dbReference>
<sequence length="87" mass="8937">EDRGDRRERGADRLGATLATVTAILNPDVLLIGGGLSEAGEALMTPLGAAFECYALPSHRAPLRLARAALGERAGAIGAALRAAESR</sequence>
<gene>
    <name evidence="1" type="ORF">HOP12_01800</name>
</gene>
<evidence type="ECO:0000313" key="2">
    <source>
        <dbReference type="Proteomes" id="UP000580839"/>
    </source>
</evidence>